<reference evidence="2 3" key="1">
    <citation type="journal article" date="2024" name="IMA Fungus">
        <title>IMA Genome - F19 : A genome assembly and annotation guide to empower mycologists, including annotated draft genome sequences of Ceratocystis pirilliformis, Diaporthe australafricana, Fusarium ophioides, Paecilomyces lecythidis, and Sporothrix stenoceras.</title>
        <authorList>
            <person name="Aylward J."/>
            <person name="Wilson A.M."/>
            <person name="Visagie C.M."/>
            <person name="Spraker J."/>
            <person name="Barnes I."/>
            <person name="Buitendag C."/>
            <person name="Ceriani C."/>
            <person name="Del Mar Angel L."/>
            <person name="du Plessis D."/>
            <person name="Fuchs T."/>
            <person name="Gasser K."/>
            <person name="Kramer D."/>
            <person name="Li W."/>
            <person name="Munsamy K."/>
            <person name="Piso A."/>
            <person name="Price J.L."/>
            <person name="Sonnekus B."/>
            <person name="Thomas C."/>
            <person name="van der Nest A."/>
            <person name="van Dijk A."/>
            <person name="van Heerden A."/>
            <person name="van Vuuren N."/>
            <person name="Yilmaz N."/>
            <person name="Duong T.A."/>
            <person name="van der Merwe N.A."/>
            <person name="Wingfield M.J."/>
            <person name="Wingfield B.D."/>
        </authorList>
    </citation>
    <scope>NUCLEOTIDE SEQUENCE [LARGE SCALE GENOMIC DNA]</scope>
    <source>
        <strain evidence="2 3">CMW 5346</strain>
    </source>
</reference>
<proteinExistence type="predicted"/>
<accession>A0ABR3Z8R2</accession>
<dbReference type="EMBL" id="JAWCUI010000025">
    <property type="protein sequence ID" value="KAL1895909.1"/>
    <property type="molecule type" value="Genomic_DNA"/>
</dbReference>
<protein>
    <submittedName>
        <fullName evidence="2">Uncharacterized protein</fullName>
    </submittedName>
</protein>
<evidence type="ECO:0000313" key="3">
    <source>
        <dbReference type="Proteomes" id="UP001583186"/>
    </source>
</evidence>
<dbReference type="Proteomes" id="UP001583186">
    <property type="component" value="Unassembled WGS sequence"/>
</dbReference>
<feature type="compositionally biased region" description="Low complexity" evidence="1">
    <location>
        <begin position="86"/>
        <end position="98"/>
    </location>
</feature>
<sequence>MTIKEEQPKLMRSTSAEAIHLYEVPLFTEDLSDTASDTASDTVRESSPVTTPAVTSTAFTSPSQSPPRQSAIVKRESSARRSTHFPRAIPSSPSSRSAGCLRHTLDRRHRCPCAPVRPMRPRILAHLASIDFSTQEMAGELSYNKTPRSHHAVMLAAAPIISPAVQPQSASGSCQGAPSNTSNSFSAEAFMRRVNRKHARSGINVSEQLLQ</sequence>
<feature type="compositionally biased region" description="Low complexity" evidence="1">
    <location>
        <begin position="33"/>
        <end position="63"/>
    </location>
</feature>
<organism evidence="2 3">
    <name type="scientific">Sporothrix stenoceras</name>
    <dbReference type="NCBI Taxonomy" id="5173"/>
    <lineage>
        <taxon>Eukaryota</taxon>
        <taxon>Fungi</taxon>
        <taxon>Dikarya</taxon>
        <taxon>Ascomycota</taxon>
        <taxon>Pezizomycotina</taxon>
        <taxon>Sordariomycetes</taxon>
        <taxon>Sordariomycetidae</taxon>
        <taxon>Ophiostomatales</taxon>
        <taxon>Ophiostomataceae</taxon>
        <taxon>Sporothrix</taxon>
    </lineage>
</organism>
<keyword evidence="3" id="KW-1185">Reference proteome</keyword>
<comment type="caution">
    <text evidence="2">The sequence shown here is derived from an EMBL/GenBank/DDBJ whole genome shotgun (WGS) entry which is preliminary data.</text>
</comment>
<gene>
    <name evidence="2" type="ORF">Sste5346_005008</name>
</gene>
<evidence type="ECO:0000256" key="1">
    <source>
        <dbReference type="SAM" id="MobiDB-lite"/>
    </source>
</evidence>
<feature type="region of interest" description="Disordered" evidence="1">
    <location>
        <begin position="33"/>
        <end position="99"/>
    </location>
</feature>
<name>A0ABR3Z8R2_9PEZI</name>
<evidence type="ECO:0000313" key="2">
    <source>
        <dbReference type="EMBL" id="KAL1895909.1"/>
    </source>
</evidence>